<dbReference type="EMBL" id="CM043030">
    <property type="protein sequence ID" value="KAI4585217.1"/>
    <property type="molecule type" value="Genomic_DNA"/>
</dbReference>
<evidence type="ECO:0000313" key="1">
    <source>
        <dbReference type="EMBL" id="KAI4585217.1"/>
    </source>
</evidence>
<proteinExistence type="predicted"/>
<reference evidence="1" key="1">
    <citation type="submission" date="2022-03" db="EMBL/GenBank/DDBJ databases">
        <title>Genomic analyses of argali, domestic sheep and their hybrids provide insights into chromosomal evolution, heterosis and genetic basis of agronomic traits.</title>
        <authorList>
            <person name="Li M."/>
        </authorList>
    </citation>
    <scope>NUCLEOTIDE SEQUENCE</scope>
    <source>
        <strain evidence="1">F1 hybrid</strain>
    </source>
</reference>
<name>A0ACB9V6A8_9CETA</name>
<protein>
    <submittedName>
        <fullName evidence="1">Uncharacterized protein</fullName>
    </submittedName>
</protein>
<comment type="caution">
    <text evidence="1">The sequence shown here is derived from an EMBL/GenBank/DDBJ whole genome shotgun (WGS) entry which is preliminary data.</text>
</comment>
<sequence>MAVIEGLEREHQGAFLTNELFFDAQMLRQIGGGAHGEGQRRYLDKVRLQVAKQKQNLREGWLDDRAGESQPSPPSLAALLKQRLTVAGPGVAEAAQKKVAKKKIKREIAALTGIQDEVSVRLSHDSLEFHTIVIDCCAAQLLDPAGIHMMKEVLRVHEAIGIQVLLAKCNPSVSDSLAQGECWRNEEENLFYSACEA</sequence>
<evidence type="ECO:0000313" key="2">
    <source>
        <dbReference type="Proteomes" id="UP001057279"/>
    </source>
</evidence>
<keyword evidence="2" id="KW-1185">Reference proteome</keyword>
<organism evidence="1 2">
    <name type="scientific">Ovis ammon polii x Ovis aries</name>
    <dbReference type="NCBI Taxonomy" id="2918886"/>
    <lineage>
        <taxon>Eukaryota</taxon>
        <taxon>Metazoa</taxon>
        <taxon>Chordata</taxon>
        <taxon>Craniata</taxon>
        <taxon>Vertebrata</taxon>
        <taxon>Euteleostomi</taxon>
        <taxon>Mammalia</taxon>
        <taxon>Eutheria</taxon>
        <taxon>Laurasiatheria</taxon>
        <taxon>Artiodactyla</taxon>
        <taxon>Ruminantia</taxon>
        <taxon>Pecora</taxon>
        <taxon>Bovidae</taxon>
        <taxon>Caprinae</taxon>
        <taxon>Ovis</taxon>
    </lineage>
</organism>
<accession>A0ACB9V6A8</accession>
<gene>
    <name evidence="1" type="ORF">MJG53_006751</name>
</gene>
<dbReference type="Proteomes" id="UP001057279">
    <property type="component" value="Linkage Group LG05"/>
</dbReference>